<name>A0A2A2I980_9BACI</name>
<dbReference type="Proteomes" id="UP000218887">
    <property type="component" value="Unassembled WGS sequence"/>
</dbReference>
<evidence type="ECO:0008006" key="3">
    <source>
        <dbReference type="Google" id="ProtNLM"/>
    </source>
</evidence>
<dbReference type="GO" id="GO:0043937">
    <property type="term" value="P:regulation of sporulation"/>
    <property type="evidence" value="ECO:0007669"/>
    <property type="project" value="InterPro"/>
</dbReference>
<accession>A0A2A2I980</accession>
<keyword evidence="2" id="KW-1185">Reference proteome</keyword>
<reference evidence="1 2" key="1">
    <citation type="submission" date="2017-08" db="EMBL/GenBank/DDBJ databases">
        <title>Virgibacillus indicus sp. nov. and Virgibacillus profoundi sp. nov, two moderately halophilic bacteria isolated from marine sediment by using the Microfluidic Streak Plate.</title>
        <authorList>
            <person name="Xu B."/>
            <person name="Hu B."/>
            <person name="Wang J."/>
            <person name="Zhu Y."/>
            <person name="Huang L."/>
            <person name="Du W."/>
            <person name="Huang Y."/>
        </authorList>
    </citation>
    <scope>NUCLEOTIDE SEQUENCE [LARGE SCALE GENOMIC DNA]</scope>
    <source>
        <strain evidence="1 2">IO3-P3-H5</strain>
    </source>
</reference>
<dbReference type="GO" id="GO:0046983">
    <property type="term" value="F:protein dimerization activity"/>
    <property type="evidence" value="ECO:0007669"/>
    <property type="project" value="InterPro"/>
</dbReference>
<dbReference type="InterPro" id="IPR036638">
    <property type="entry name" value="HLH_DNA-bd_sf"/>
</dbReference>
<dbReference type="InterPro" id="IPR037208">
    <property type="entry name" value="Spo0E-like_sf"/>
</dbReference>
<organism evidence="1 2">
    <name type="scientific">Virgibacillus profundi</name>
    <dbReference type="NCBI Taxonomy" id="2024555"/>
    <lineage>
        <taxon>Bacteria</taxon>
        <taxon>Bacillati</taxon>
        <taxon>Bacillota</taxon>
        <taxon>Bacilli</taxon>
        <taxon>Bacillales</taxon>
        <taxon>Bacillaceae</taxon>
        <taxon>Virgibacillus</taxon>
    </lineage>
</organism>
<comment type="caution">
    <text evidence="1">The sequence shown here is derived from an EMBL/GenBank/DDBJ whole genome shotgun (WGS) entry which is preliminary data.</text>
</comment>
<dbReference type="AlphaFoldDB" id="A0A2A2I980"/>
<dbReference type="EMBL" id="NPOA01000018">
    <property type="protein sequence ID" value="PAV27844.1"/>
    <property type="molecule type" value="Genomic_DNA"/>
</dbReference>
<dbReference type="Pfam" id="PF09388">
    <property type="entry name" value="SpoOE-like"/>
    <property type="match status" value="1"/>
</dbReference>
<dbReference type="RefSeq" id="WP_095657324.1">
    <property type="nucleotide sequence ID" value="NZ_NPOA01000018.1"/>
</dbReference>
<dbReference type="SUPFAM" id="SSF140500">
    <property type="entry name" value="BAS1536-like"/>
    <property type="match status" value="1"/>
</dbReference>
<sequence length="54" mass="6411">MSDSNDLIKRIEETRKIMYETYDRRPNDPQLLDISQKLDILLNEYVLVLGSLNK</sequence>
<evidence type="ECO:0000313" key="1">
    <source>
        <dbReference type="EMBL" id="PAV27844.1"/>
    </source>
</evidence>
<evidence type="ECO:0000313" key="2">
    <source>
        <dbReference type="Proteomes" id="UP000218887"/>
    </source>
</evidence>
<gene>
    <name evidence="1" type="ORF">CIL05_20055</name>
</gene>
<protein>
    <recommendedName>
        <fullName evidence="3">Spo0E family sporulation regulatory protein-aspartic acid phosphatase</fullName>
    </recommendedName>
</protein>
<dbReference type="InterPro" id="IPR018540">
    <property type="entry name" value="Spo0E-like"/>
</dbReference>
<dbReference type="Gene3D" id="4.10.280.10">
    <property type="entry name" value="Helix-loop-helix DNA-binding domain"/>
    <property type="match status" value="1"/>
</dbReference>
<proteinExistence type="predicted"/>
<dbReference type="OrthoDB" id="2973540at2"/>